<dbReference type="CDD" id="cd03691">
    <property type="entry name" value="BipA_TypA_II"/>
    <property type="match status" value="1"/>
</dbReference>
<dbReference type="PROSITE" id="PS00301">
    <property type="entry name" value="G_TR_1"/>
    <property type="match status" value="1"/>
</dbReference>
<dbReference type="InterPro" id="IPR035647">
    <property type="entry name" value="EFG_III/V"/>
</dbReference>
<comment type="subcellular location">
    <subcellularLocation>
        <location evidence="4">Cytoplasm</location>
    </subcellularLocation>
    <text evidence="4">Binds to ribosomes.</text>
</comment>
<keyword evidence="4" id="KW-0963">Cytoplasm</keyword>
<evidence type="ECO:0000259" key="5">
    <source>
        <dbReference type="PROSITE" id="PS51722"/>
    </source>
</evidence>
<name>A0A926HU55_9FIRM</name>
<dbReference type="Pfam" id="PF03144">
    <property type="entry name" value="GTP_EFTU_D2"/>
    <property type="match status" value="1"/>
</dbReference>
<dbReference type="InterPro" id="IPR048876">
    <property type="entry name" value="BipA_C"/>
</dbReference>
<comment type="function">
    <text evidence="4">A 50S ribosomal subunit assembly protein with GTPase activity, required for 50S subunit assembly at low temperatures, may also play a role in translation. Binds GTP and analogs. Binds the 70S ribosome between the 30S and 50S subunits, in a similar position as ribosome-bound EF-G; it contacts a number of ribosomal proteins, both rRNAs and the A-site tRNA.</text>
</comment>
<dbReference type="Gene3D" id="3.30.70.240">
    <property type="match status" value="1"/>
</dbReference>
<protein>
    <recommendedName>
        <fullName evidence="4">Large ribosomal subunit assembly factor BipA</fullName>
        <ecNumber evidence="4">3.6.5.-</ecNumber>
    </recommendedName>
    <alternativeName>
        <fullName evidence="4">GTP-binding protein BipA</fullName>
    </alternativeName>
</protein>
<keyword evidence="4" id="KW-0378">Hydrolase</keyword>
<dbReference type="GO" id="GO:0003924">
    <property type="term" value="F:GTPase activity"/>
    <property type="evidence" value="ECO:0007669"/>
    <property type="project" value="UniProtKB-UniRule"/>
</dbReference>
<reference evidence="6" key="1">
    <citation type="submission" date="2020-08" db="EMBL/GenBank/DDBJ databases">
        <title>Genome public.</title>
        <authorList>
            <person name="Liu C."/>
            <person name="Sun Q."/>
        </authorList>
    </citation>
    <scope>NUCLEOTIDE SEQUENCE</scope>
    <source>
        <strain evidence="6">H8</strain>
    </source>
</reference>
<dbReference type="EC" id="3.6.5.-" evidence="4"/>
<dbReference type="CDD" id="cd03710">
    <property type="entry name" value="BipA_TypA_C"/>
    <property type="match status" value="1"/>
</dbReference>
<keyword evidence="4" id="KW-0690">Ribosome biogenesis</keyword>
<keyword evidence="4" id="KW-0694">RNA-binding</keyword>
<dbReference type="FunFam" id="3.30.70.240:FF:000002">
    <property type="entry name" value="GTP-binding protein TypA"/>
    <property type="match status" value="1"/>
</dbReference>
<dbReference type="PANTHER" id="PTHR42908:SF8">
    <property type="entry name" value="TR-TYPE G DOMAIN-CONTAINING PROTEIN"/>
    <property type="match status" value="1"/>
</dbReference>
<comment type="subunit">
    <text evidence="4">Monomer.</text>
</comment>
<dbReference type="FunFam" id="3.30.70.870:FF:000003">
    <property type="entry name" value="GTP-binding protein TypA"/>
    <property type="match status" value="1"/>
</dbReference>
<dbReference type="InterPro" id="IPR042116">
    <property type="entry name" value="TypA/BipA_C"/>
</dbReference>
<keyword evidence="4" id="KW-0699">rRNA-binding</keyword>
<dbReference type="InterPro" id="IPR047043">
    <property type="entry name" value="BipA_III"/>
</dbReference>
<dbReference type="GO" id="GO:0019843">
    <property type="term" value="F:rRNA binding"/>
    <property type="evidence" value="ECO:0007669"/>
    <property type="project" value="UniProtKB-KW"/>
</dbReference>
<dbReference type="GO" id="GO:0000049">
    <property type="term" value="F:tRNA binding"/>
    <property type="evidence" value="ECO:0007669"/>
    <property type="project" value="UniProtKB-KW"/>
</dbReference>
<accession>A0A926HU55</accession>
<dbReference type="CDD" id="cd01891">
    <property type="entry name" value="TypA_BipA"/>
    <property type="match status" value="1"/>
</dbReference>
<keyword evidence="2 4" id="KW-0342">GTP-binding</keyword>
<dbReference type="CDD" id="cd16263">
    <property type="entry name" value="BipA_III"/>
    <property type="match status" value="1"/>
</dbReference>
<dbReference type="FunFam" id="2.40.50.250:FF:000001">
    <property type="entry name" value="GTP-binding protein TypA"/>
    <property type="match status" value="1"/>
</dbReference>
<keyword evidence="7" id="KW-1185">Reference proteome</keyword>
<dbReference type="InterPro" id="IPR047042">
    <property type="entry name" value="BipA_II"/>
</dbReference>
<dbReference type="GO" id="GO:0010467">
    <property type="term" value="P:gene expression"/>
    <property type="evidence" value="ECO:0007669"/>
    <property type="project" value="UniProtKB-ARBA"/>
</dbReference>
<dbReference type="InterPro" id="IPR005225">
    <property type="entry name" value="Small_GTP-bd"/>
</dbReference>
<evidence type="ECO:0000256" key="4">
    <source>
        <dbReference type="HAMAP-Rule" id="MF_00849"/>
    </source>
</evidence>
<proteinExistence type="inferred from homology"/>
<dbReference type="Pfam" id="PF00009">
    <property type="entry name" value="GTP_EFTU"/>
    <property type="match status" value="1"/>
</dbReference>
<dbReference type="GO" id="GO:0005829">
    <property type="term" value="C:cytosol"/>
    <property type="evidence" value="ECO:0007669"/>
    <property type="project" value="TreeGrafter"/>
</dbReference>
<dbReference type="InterPro" id="IPR000640">
    <property type="entry name" value="EFG_V-like"/>
</dbReference>
<dbReference type="InterPro" id="IPR006298">
    <property type="entry name" value="BipA"/>
</dbReference>
<feature type="domain" description="Tr-type G" evidence="5">
    <location>
        <begin position="13"/>
        <end position="208"/>
    </location>
</feature>
<dbReference type="InterPro" id="IPR027417">
    <property type="entry name" value="P-loop_NTPase"/>
</dbReference>
<dbReference type="InterPro" id="IPR009000">
    <property type="entry name" value="Transl_B-barrel_sf"/>
</dbReference>
<dbReference type="FunFam" id="2.40.30.10:FF:000016">
    <property type="entry name" value="GTP-binding protein TypA"/>
    <property type="match status" value="1"/>
</dbReference>
<dbReference type="Gene3D" id="3.30.70.870">
    <property type="entry name" value="Elongation Factor G (Translational Gtpase), domain 3"/>
    <property type="match status" value="1"/>
</dbReference>
<dbReference type="GO" id="GO:0043022">
    <property type="term" value="F:ribosome binding"/>
    <property type="evidence" value="ECO:0007669"/>
    <property type="project" value="UniProtKB-UniRule"/>
</dbReference>
<comment type="catalytic activity">
    <reaction evidence="3 4">
        <text>GTP + H2O = GDP + phosphate + H(+)</text>
        <dbReference type="Rhea" id="RHEA:19669"/>
        <dbReference type="ChEBI" id="CHEBI:15377"/>
        <dbReference type="ChEBI" id="CHEBI:15378"/>
        <dbReference type="ChEBI" id="CHEBI:37565"/>
        <dbReference type="ChEBI" id="CHEBI:43474"/>
        <dbReference type="ChEBI" id="CHEBI:58189"/>
    </reaction>
</comment>
<dbReference type="EMBL" id="JACRSU010000001">
    <property type="protein sequence ID" value="MBC8540227.1"/>
    <property type="molecule type" value="Genomic_DNA"/>
</dbReference>
<evidence type="ECO:0000313" key="6">
    <source>
        <dbReference type="EMBL" id="MBC8540227.1"/>
    </source>
</evidence>
<dbReference type="InterPro" id="IPR000795">
    <property type="entry name" value="T_Tr_GTP-bd_dom"/>
</dbReference>
<evidence type="ECO:0000256" key="1">
    <source>
        <dbReference type="ARBA" id="ARBA00022741"/>
    </source>
</evidence>
<organism evidence="6 7">
    <name type="scientific">Congzhengia minquanensis</name>
    <dbReference type="NCBI Taxonomy" id="2763657"/>
    <lineage>
        <taxon>Bacteria</taxon>
        <taxon>Bacillati</taxon>
        <taxon>Bacillota</taxon>
        <taxon>Clostridia</taxon>
        <taxon>Eubacteriales</taxon>
        <taxon>Oscillospiraceae</taxon>
        <taxon>Congzhengia</taxon>
    </lineage>
</organism>
<dbReference type="SUPFAM" id="SSF54980">
    <property type="entry name" value="EF-G C-terminal domain-like"/>
    <property type="match status" value="2"/>
</dbReference>
<dbReference type="GO" id="GO:0009409">
    <property type="term" value="P:response to cold"/>
    <property type="evidence" value="ECO:0007669"/>
    <property type="project" value="UniProtKB-ARBA"/>
</dbReference>
<dbReference type="GO" id="GO:0005525">
    <property type="term" value="F:GTP binding"/>
    <property type="evidence" value="ECO:0007669"/>
    <property type="project" value="UniProtKB-UniRule"/>
</dbReference>
<evidence type="ECO:0000256" key="2">
    <source>
        <dbReference type="ARBA" id="ARBA00023134"/>
    </source>
</evidence>
<dbReference type="AlphaFoldDB" id="A0A926HU55"/>
<keyword evidence="4" id="KW-0820">tRNA-binding</keyword>
<sequence>MKYIGGIFLENSNNIRNIAIIAHVDHGKTTLVDAMFKNSGIFRENEQVAERVMDSNDLERERGITILSKNTSVMHEGVKINIVDTPGHADFGGEVERVLGMVEGVLLVVDAFEGAMPQTRFVLKKALELNLKPIVVINKIDRPQARCEQVIDEVLDLFIDLGATDEQADFPVVYTSAKQGICGLEQDDLKNDLTPLFNVILDYVPAPAGDPEGPLQVRIANIDYDEYIGKIAVGKIARGTARYNQTVALCHTDGTTSNVKAGRIYTFEGLARQEVQEVPAGDIICISGLGDINIGETICDTGCIDPLPVIEVDEPTISMNFMVNNSPFAGQEGEFVTSRHIRDRLFRELETNVSLKVEETDSADCFKVSGRGELHLSILIETMRREGYEFQVSRPQVIFKEKNGKQLEPMERLIIDVPEEFSGSVIEKLGIRKAQMENMQPTADGYMRLEFTIPSRGLIGYRNEFLTDTKGNGIMNSILEGFDEFKGEMQTRNRGSMIAWESGTTVAYGLLNAELRGALFLGPGVKVYEGMIVGENAKGEDLTVNVCKKKHVTNMRASGSDDTVKLTPPINMSLEQCLEFISDDELVEVTPKSIRLRKRILSKSDRDKLAGRMKKQG</sequence>
<dbReference type="SMART" id="SM00838">
    <property type="entry name" value="EFG_C"/>
    <property type="match status" value="1"/>
</dbReference>
<dbReference type="PRINTS" id="PR00315">
    <property type="entry name" value="ELONGATNFCT"/>
</dbReference>
<dbReference type="NCBIfam" id="TIGR01394">
    <property type="entry name" value="TypA_BipA"/>
    <property type="match status" value="1"/>
</dbReference>
<dbReference type="Gene3D" id="3.40.50.300">
    <property type="entry name" value="P-loop containing nucleotide triphosphate hydrolases"/>
    <property type="match status" value="1"/>
</dbReference>
<dbReference type="SUPFAM" id="SSF52540">
    <property type="entry name" value="P-loop containing nucleoside triphosphate hydrolases"/>
    <property type="match status" value="1"/>
</dbReference>
<dbReference type="GO" id="GO:1990904">
    <property type="term" value="C:ribonucleoprotein complex"/>
    <property type="evidence" value="ECO:0007669"/>
    <property type="project" value="TreeGrafter"/>
</dbReference>
<keyword evidence="1 4" id="KW-0547">Nucleotide-binding</keyword>
<dbReference type="NCBIfam" id="TIGR00231">
    <property type="entry name" value="small_GTP"/>
    <property type="match status" value="1"/>
</dbReference>
<dbReference type="GO" id="GO:0000027">
    <property type="term" value="P:ribosomal large subunit assembly"/>
    <property type="evidence" value="ECO:0007669"/>
    <property type="project" value="UniProtKB-UniRule"/>
</dbReference>
<dbReference type="Gene3D" id="2.40.50.250">
    <property type="entry name" value="bipa protein"/>
    <property type="match status" value="1"/>
</dbReference>
<dbReference type="InterPro" id="IPR047041">
    <property type="entry name" value="BipA_GTP-bd_dom"/>
</dbReference>
<dbReference type="InterPro" id="IPR004161">
    <property type="entry name" value="EFTu-like_2"/>
</dbReference>
<dbReference type="HAMAP" id="MF_00849">
    <property type="entry name" value="BipA"/>
    <property type="match status" value="1"/>
</dbReference>
<dbReference type="FunFam" id="3.40.50.300:FF:000055">
    <property type="entry name" value="GTP-binding protein TypA"/>
    <property type="match status" value="1"/>
</dbReference>
<comment type="similarity">
    <text evidence="4">Belongs to the TRAFAC class translation factor GTPase superfamily. Classic translation factor GTPase family. BipA subfamily.</text>
</comment>
<dbReference type="PROSITE" id="PS51722">
    <property type="entry name" value="G_TR_2"/>
    <property type="match status" value="1"/>
</dbReference>
<evidence type="ECO:0000313" key="7">
    <source>
        <dbReference type="Proteomes" id="UP000611762"/>
    </source>
</evidence>
<comment type="caution">
    <text evidence="6">The sequence shown here is derived from an EMBL/GenBank/DDBJ whole genome shotgun (WGS) entry which is preliminary data.</text>
</comment>
<dbReference type="PANTHER" id="PTHR42908">
    <property type="entry name" value="TRANSLATION ELONGATION FACTOR-RELATED"/>
    <property type="match status" value="1"/>
</dbReference>
<dbReference type="Pfam" id="PF21018">
    <property type="entry name" value="BipA_C"/>
    <property type="match status" value="1"/>
</dbReference>
<dbReference type="InterPro" id="IPR031157">
    <property type="entry name" value="G_TR_CS"/>
</dbReference>
<gene>
    <name evidence="6" type="primary">typA</name>
    <name evidence="4" type="synonym">bipA</name>
    <name evidence="6" type="ORF">H8698_04480</name>
</gene>
<feature type="binding site" evidence="4">
    <location>
        <begin position="138"/>
        <end position="141"/>
    </location>
    <ligand>
        <name>GTP</name>
        <dbReference type="ChEBI" id="CHEBI:37565"/>
    </ligand>
</feature>
<dbReference type="Pfam" id="PF00679">
    <property type="entry name" value="EFG_C"/>
    <property type="match status" value="1"/>
</dbReference>
<dbReference type="Proteomes" id="UP000611762">
    <property type="component" value="Unassembled WGS sequence"/>
</dbReference>
<feature type="binding site" evidence="4">
    <location>
        <begin position="25"/>
        <end position="30"/>
    </location>
    <ligand>
        <name>GTP</name>
        <dbReference type="ChEBI" id="CHEBI:37565"/>
    </ligand>
</feature>
<dbReference type="Gene3D" id="2.40.30.10">
    <property type="entry name" value="Translation factors"/>
    <property type="match status" value="1"/>
</dbReference>
<evidence type="ECO:0000256" key="3">
    <source>
        <dbReference type="ARBA" id="ARBA00048548"/>
    </source>
</evidence>
<dbReference type="SUPFAM" id="SSF50447">
    <property type="entry name" value="Translation proteins"/>
    <property type="match status" value="1"/>
</dbReference>
<dbReference type="InterPro" id="IPR035651">
    <property type="entry name" value="BipA_V"/>
</dbReference>